<feature type="compositionally biased region" description="Polar residues" evidence="8">
    <location>
        <begin position="180"/>
        <end position="193"/>
    </location>
</feature>
<dbReference type="InterPro" id="IPR013087">
    <property type="entry name" value="Znf_C2H2_type"/>
</dbReference>
<feature type="domain" description="C2H2-type" evidence="9">
    <location>
        <begin position="76"/>
        <end position="104"/>
    </location>
</feature>
<dbReference type="FunFam" id="3.30.160.60:FF:000100">
    <property type="entry name" value="Zinc finger 45-like"/>
    <property type="match status" value="1"/>
</dbReference>
<evidence type="ECO:0000256" key="1">
    <source>
        <dbReference type="ARBA" id="ARBA00004123"/>
    </source>
</evidence>
<evidence type="ECO:0000259" key="9">
    <source>
        <dbReference type="PROSITE" id="PS50157"/>
    </source>
</evidence>
<dbReference type="PANTHER" id="PTHR24388:SF54">
    <property type="entry name" value="PROTEIN ESCARGOT"/>
    <property type="match status" value="1"/>
</dbReference>
<dbReference type="GO" id="GO:0000981">
    <property type="term" value="F:DNA-binding transcription factor activity, RNA polymerase II-specific"/>
    <property type="evidence" value="ECO:0007669"/>
    <property type="project" value="TreeGrafter"/>
</dbReference>
<dbReference type="Pfam" id="PF00096">
    <property type="entry name" value="zf-C2H2"/>
    <property type="match status" value="2"/>
</dbReference>
<dbReference type="PROSITE" id="PS50157">
    <property type="entry name" value="ZINC_FINGER_C2H2_2"/>
    <property type="match status" value="2"/>
</dbReference>
<accession>A0A1E3NNM8</accession>
<evidence type="ECO:0000256" key="2">
    <source>
        <dbReference type="ARBA" id="ARBA00022723"/>
    </source>
</evidence>
<protein>
    <recommendedName>
        <fullName evidence="9">C2H2-type domain-containing protein</fullName>
    </recommendedName>
</protein>
<feature type="compositionally biased region" description="Polar residues" evidence="8">
    <location>
        <begin position="16"/>
        <end position="25"/>
    </location>
</feature>
<dbReference type="GO" id="GO:0008270">
    <property type="term" value="F:zinc ion binding"/>
    <property type="evidence" value="ECO:0007669"/>
    <property type="project" value="UniProtKB-KW"/>
</dbReference>
<dbReference type="AlphaFoldDB" id="A0A1E3NNM8"/>
<evidence type="ECO:0000313" key="11">
    <source>
        <dbReference type="Proteomes" id="UP000094455"/>
    </source>
</evidence>
<feature type="compositionally biased region" description="Basic and acidic residues" evidence="8">
    <location>
        <begin position="1"/>
        <end position="15"/>
    </location>
</feature>
<keyword evidence="6" id="KW-0539">Nucleus</keyword>
<feature type="domain" description="C2H2-type" evidence="9">
    <location>
        <begin position="48"/>
        <end position="75"/>
    </location>
</feature>
<dbReference type="Proteomes" id="UP000094455">
    <property type="component" value="Unassembled WGS sequence"/>
</dbReference>
<dbReference type="GO" id="GO:0005634">
    <property type="term" value="C:nucleus"/>
    <property type="evidence" value="ECO:0007669"/>
    <property type="project" value="UniProtKB-SubCell"/>
</dbReference>
<dbReference type="STRING" id="763406.A0A1E3NNM8"/>
<sequence>MKIEEKEREVKREQLRAQSQLNNPRSKAKRAKAAGKGEAKVVKKRKVFRCSFCNKVFTRKSNLDSHLITHSTERPHVCQECGKSFARLSDRTRHESTTHKATKTFQCRGVKKDGVREWGCGHFYSRADGLRKHFKSFAGKQCLYDFLRDLHGDTDELFIAFRGKPSQHQAAVTAEDGPQTKDTPATPTANTDIMDNSTTFDSPEMLQNVEKAIRNVRQHCGW</sequence>
<keyword evidence="2" id="KW-0479">Metal-binding</keyword>
<dbReference type="PROSITE" id="PS00028">
    <property type="entry name" value="ZINC_FINGER_C2H2_1"/>
    <property type="match status" value="2"/>
</dbReference>
<evidence type="ECO:0000313" key="10">
    <source>
        <dbReference type="EMBL" id="ODQ47694.1"/>
    </source>
</evidence>
<organism evidence="10 11">
    <name type="scientific">Pichia membranifaciens NRRL Y-2026</name>
    <dbReference type="NCBI Taxonomy" id="763406"/>
    <lineage>
        <taxon>Eukaryota</taxon>
        <taxon>Fungi</taxon>
        <taxon>Dikarya</taxon>
        <taxon>Ascomycota</taxon>
        <taxon>Saccharomycotina</taxon>
        <taxon>Pichiomycetes</taxon>
        <taxon>Pichiales</taxon>
        <taxon>Pichiaceae</taxon>
        <taxon>Pichia</taxon>
    </lineage>
</organism>
<keyword evidence="4 7" id="KW-0863">Zinc-finger</keyword>
<feature type="region of interest" description="Disordered" evidence="8">
    <location>
        <begin position="1"/>
        <end position="38"/>
    </location>
</feature>
<dbReference type="SMART" id="SM00355">
    <property type="entry name" value="ZnF_C2H2"/>
    <property type="match status" value="2"/>
</dbReference>
<dbReference type="GO" id="GO:0000978">
    <property type="term" value="F:RNA polymerase II cis-regulatory region sequence-specific DNA binding"/>
    <property type="evidence" value="ECO:0007669"/>
    <property type="project" value="TreeGrafter"/>
</dbReference>
<reference evidence="10 11" key="1">
    <citation type="journal article" date="2016" name="Proc. Natl. Acad. Sci. U.S.A.">
        <title>Comparative genomics of biotechnologically important yeasts.</title>
        <authorList>
            <person name="Riley R."/>
            <person name="Haridas S."/>
            <person name="Wolfe K.H."/>
            <person name="Lopes M.R."/>
            <person name="Hittinger C.T."/>
            <person name="Goeker M."/>
            <person name="Salamov A.A."/>
            <person name="Wisecaver J.H."/>
            <person name="Long T.M."/>
            <person name="Calvey C.H."/>
            <person name="Aerts A.L."/>
            <person name="Barry K.W."/>
            <person name="Choi C."/>
            <person name="Clum A."/>
            <person name="Coughlan A.Y."/>
            <person name="Deshpande S."/>
            <person name="Douglass A.P."/>
            <person name="Hanson S.J."/>
            <person name="Klenk H.-P."/>
            <person name="LaButti K.M."/>
            <person name="Lapidus A."/>
            <person name="Lindquist E.A."/>
            <person name="Lipzen A.M."/>
            <person name="Meier-Kolthoff J.P."/>
            <person name="Ohm R.A."/>
            <person name="Otillar R.P."/>
            <person name="Pangilinan J.L."/>
            <person name="Peng Y."/>
            <person name="Rokas A."/>
            <person name="Rosa C.A."/>
            <person name="Scheuner C."/>
            <person name="Sibirny A.A."/>
            <person name="Slot J.C."/>
            <person name="Stielow J.B."/>
            <person name="Sun H."/>
            <person name="Kurtzman C.P."/>
            <person name="Blackwell M."/>
            <person name="Grigoriev I.V."/>
            <person name="Jeffries T.W."/>
        </authorList>
    </citation>
    <scope>NUCLEOTIDE SEQUENCE [LARGE SCALE GENOMIC DNA]</scope>
    <source>
        <strain evidence="10 11">NRRL Y-2026</strain>
    </source>
</reference>
<dbReference type="OrthoDB" id="3437960at2759"/>
<proteinExistence type="predicted"/>
<comment type="subcellular location">
    <subcellularLocation>
        <location evidence="1">Nucleus</location>
    </subcellularLocation>
</comment>
<evidence type="ECO:0000256" key="6">
    <source>
        <dbReference type="ARBA" id="ARBA00023242"/>
    </source>
</evidence>
<dbReference type="InterPro" id="IPR050527">
    <property type="entry name" value="Snail/Krueppel_Znf"/>
</dbReference>
<dbReference type="InterPro" id="IPR036236">
    <property type="entry name" value="Znf_C2H2_sf"/>
</dbReference>
<evidence type="ECO:0000256" key="3">
    <source>
        <dbReference type="ARBA" id="ARBA00022737"/>
    </source>
</evidence>
<keyword evidence="11" id="KW-1185">Reference proteome</keyword>
<evidence type="ECO:0000256" key="5">
    <source>
        <dbReference type="ARBA" id="ARBA00022833"/>
    </source>
</evidence>
<dbReference type="GeneID" id="30179454"/>
<dbReference type="EMBL" id="KV454002">
    <property type="protein sequence ID" value="ODQ47694.1"/>
    <property type="molecule type" value="Genomic_DNA"/>
</dbReference>
<evidence type="ECO:0000256" key="7">
    <source>
        <dbReference type="PROSITE-ProRule" id="PRU00042"/>
    </source>
</evidence>
<dbReference type="PANTHER" id="PTHR24388">
    <property type="entry name" value="ZINC FINGER PROTEIN"/>
    <property type="match status" value="1"/>
</dbReference>
<keyword evidence="3" id="KW-0677">Repeat</keyword>
<evidence type="ECO:0000256" key="8">
    <source>
        <dbReference type="SAM" id="MobiDB-lite"/>
    </source>
</evidence>
<keyword evidence="5" id="KW-0862">Zinc</keyword>
<gene>
    <name evidence="10" type="ORF">PICMEDRAFT_32455</name>
</gene>
<dbReference type="SUPFAM" id="SSF57667">
    <property type="entry name" value="beta-beta-alpha zinc fingers"/>
    <property type="match status" value="1"/>
</dbReference>
<evidence type="ECO:0000256" key="4">
    <source>
        <dbReference type="ARBA" id="ARBA00022771"/>
    </source>
</evidence>
<dbReference type="FunFam" id="3.30.160.60:FF:000110">
    <property type="entry name" value="Zinc finger protein-like"/>
    <property type="match status" value="1"/>
</dbReference>
<feature type="region of interest" description="Disordered" evidence="8">
    <location>
        <begin position="168"/>
        <end position="193"/>
    </location>
</feature>
<dbReference type="RefSeq" id="XP_019018807.1">
    <property type="nucleotide sequence ID" value="XM_019162767.1"/>
</dbReference>
<dbReference type="Gene3D" id="3.30.160.60">
    <property type="entry name" value="Classic Zinc Finger"/>
    <property type="match status" value="2"/>
</dbReference>
<name>A0A1E3NNM8_9ASCO</name>